<keyword evidence="1" id="KW-1133">Transmembrane helix</keyword>
<dbReference type="EMBL" id="BAAANS010000047">
    <property type="protein sequence ID" value="GAA2114063.1"/>
    <property type="molecule type" value="Genomic_DNA"/>
</dbReference>
<feature type="transmembrane region" description="Helical" evidence="1">
    <location>
        <begin position="132"/>
        <end position="159"/>
    </location>
</feature>
<keyword evidence="1" id="KW-0472">Membrane</keyword>
<keyword evidence="1" id="KW-0812">Transmembrane</keyword>
<dbReference type="Pfam" id="PF13796">
    <property type="entry name" value="Sensor"/>
    <property type="match status" value="1"/>
</dbReference>
<evidence type="ECO:0000313" key="4">
    <source>
        <dbReference type="Proteomes" id="UP001500897"/>
    </source>
</evidence>
<evidence type="ECO:0000259" key="2">
    <source>
        <dbReference type="Pfam" id="PF13796"/>
    </source>
</evidence>
<comment type="caution">
    <text evidence="3">The sequence shown here is derived from an EMBL/GenBank/DDBJ whole genome shotgun (WGS) entry which is preliminary data.</text>
</comment>
<proteinExistence type="predicted"/>
<reference evidence="4" key="1">
    <citation type="journal article" date="2019" name="Int. J. Syst. Evol. Microbiol.">
        <title>The Global Catalogue of Microorganisms (GCM) 10K type strain sequencing project: providing services to taxonomists for standard genome sequencing and annotation.</title>
        <authorList>
            <consortium name="The Broad Institute Genomics Platform"/>
            <consortium name="The Broad Institute Genome Sequencing Center for Infectious Disease"/>
            <person name="Wu L."/>
            <person name="Ma J."/>
        </authorList>
    </citation>
    <scope>NUCLEOTIDE SEQUENCE [LARGE SCALE GENOMIC DNA]</scope>
    <source>
        <strain evidence="4">JCM 14559</strain>
    </source>
</reference>
<evidence type="ECO:0000313" key="3">
    <source>
        <dbReference type="EMBL" id="GAA2114063.1"/>
    </source>
</evidence>
<organism evidence="3 4">
    <name type="scientific">Kitasatospora saccharophila</name>
    <dbReference type="NCBI Taxonomy" id="407973"/>
    <lineage>
        <taxon>Bacteria</taxon>
        <taxon>Bacillati</taxon>
        <taxon>Actinomycetota</taxon>
        <taxon>Actinomycetes</taxon>
        <taxon>Kitasatosporales</taxon>
        <taxon>Streptomycetaceae</taxon>
        <taxon>Kitasatospora</taxon>
    </lineage>
</organism>
<name>A0ABP5JBQ5_9ACTN</name>
<feature type="transmembrane region" description="Helical" evidence="1">
    <location>
        <begin position="60"/>
        <end position="81"/>
    </location>
</feature>
<feature type="transmembrane region" description="Helical" evidence="1">
    <location>
        <begin position="192"/>
        <end position="213"/>
    </location>
</feature>
<gene>
    <name evidence="3" type="ORF">GCM10009759_58080</name>
</gene>
<feature type="domain" description="Putative sensor" evidence="2">
    <location>
        <begin position="35"/>
        <end position="228"/>
    </location>
</feature>
<dbReference type="Proteomes" id="UP001500897">
    <property type="component" value="Unassembled WGS sequence"/>
</dbReference>
<dbReference type="InterPro" id="IPR025828">
    <property type="entry name" value="Put_sensor_dom"/>
</dbReference>
<protein>
    <recommendedName>
        <fullName evidence="2">Putative sensor domain-containing protein</fullName>
    </recommendedName>
</protein>
<keyword evidence="4" id="KW-1185">Reference proteome</keyword>
<evidence type="ECO:0000256" key="1">
    <source>
        <dbReference type="SAM" id="Phobius"/>
    </source>
</evidence>
<dbReference type="RefSeq" id="WP_344556258.1">
    <property type="nucleotide sequence ID" value="NZ_BAAANS010000047.1"/>
</dbReference>
<accession>A0ABP5JBQ5</accession>
<sequence length="232" mass="25414">MSTAEYPATTSGGRPDRPGFWRAPFARQSFRELGYALTGLPVALFGFCLVLPLFFTGVGLAVTVIGLPVLGLLLVVARGLGAAERGRIRTMLGEELPAPPPVVVTREGFWGRITARLADPAGWKAVLHQVAVFPWAILSFVLSLVLFLLGWSLALFPLYQWVFPRYTDWNGYRVADWTGSDGAHHVYELTSFWQIAGVCLLGLVILFLTPQLVRGLNAVNRFAARALLSSND</sequence>
<feature type="transmembrane region" description="Helical" evidence="1">
    <location>
        <begin position="33"/>
        <end position="54"/>
    </location>
</feature>